<evidence type="ECO:0000256" key="2">
    <source>
        <dbReference type="ARBA" id="ARBA00010371"/>
    </source>
</evidence>
<evidence type="ECO:0000259" key="7">
    <source>
        <dbReference type="Pfam" id="PF08240"/>
    </source>
</evidence>
<dbReference type="GO" id="GO:0005739">
    <property type="term" value="C:mitochondrion"/>
    <property type="evidence" value="ECO:0007669"/>
    <property type="project" value="UniProtKB-SubCell"/>
</dbReference>
<dbReference type="Gene3D" id="3.40.50.720">
    <property type="entry name" value="NAD(P)-binding Rossmann-like Domain"/>
    <property type="match status" value="1"/>
</dbReference>
<dbReference type="PANTHER" id="PTHR43981">
    <property type="entry name" value="ENOYL-[ACYL-CARRIER-PROTEIN] REDUCTASE, MITOCHONDRIAL"/>
    <property type="match status" value="1"/>
</dbReference>
<feature type="domain" description="Alcohol dehydrogenase-like N-terminal" evidence="7">
    <location>
        <begin position="4"/>
        <end position="84"/>
    </location>
</feature>
<dbReference type="GeneID" id="5006119"/>
<comment type="subcellular location">
    <subcellularLocation>
        <location evidence="1">Mitochondrion</location>
    </subcellularLocation>
</comment>
<proteinExistence type="inferred from homology"/>
<comment type="similarity">
    <text evidence="2">Belongs to the zinc-containing alcohol dehydrogenase family. Quinone oxidoreductase subfamily.</text>
</comment>
<keyword evidence="4" id="KW-0809">Transit peptide</keyword>
<dbReference type="CDD" id="cd08290">
    <property type="entry name" value="ETR"/>
    <property type="match status" value="1"/>
</dbReference>
<dbReference type="PANTHER" id="PTHR43981:SF2">
    <property type="entry name" value="ENOYL-[ACYL-CARRIER-PROTEIN] REDUCTASE, MITOCHONDRIAL"/>
    <property type="match status" value="1"/>
</dbReference>
<dbReference type="OMA" id="QGFWMTQ"/>
<reference evidence="8 9" key="1">
    <citation type="journal article" date="2007" name="Proc. Natl. Acad. Sci. U.S.A.">
        <title>The tiny eukaryote Ostreococcus provides genomic insights into the paradox of plankton speciation.</title>
        <authorList>
            <person name="Palenik B."/>
            <person name="Grimwood J."/>
            <person name="Aerts A."/>
            <person name="Rouze P."/>
            <person name="Salamov A."/>
            <person name="Putnam N."/>
            <person name="Dupont C."/>
            <person name="Jorgensen R."/>
            <person name="Derelle E."/>
            <person name="Rombauts S."/>
            <person name="Zhou K."/>
            <person name="Otillar R."/>
            <person name="Merchant S.S."/>
            <person name="Podell S."/>
            <person name="Gaasterland T."/>
            <person name="Napoli C."/>
            <person name="Gendler K."/>
            <person name="Manuell A."/>
            <person name="Tai V."/>
            <person name="Vallon O."/>
            <person name="Piganeau G."/>
            <person name="Jancek S."/>
            <person name="Heijde M."/>
            <person name="Jabbari K."/>
            <person name="Bowler C."/>
            <person name="Lohr M."/>
            <person name="Robbens S."/>
            <person name="Werner G."/>
            <person name="Dubchak I."/>
            <person name="Pazour G.J."/>
            <person name="Ren Q."/>
            <person name="Paulsen I."/>
            <person name="Delwiche C."/>
            <person name="Schmutz J."/>
            <person name="Rokhsar D."/>
            <person name="Van de Peer Y."/>
            <person name="Moreau H."/>
            <person name="Grigoriev I.V."/>
        </authorList>
    </citation>
    <scope>NUCLEOTIDE SEQUENCE [LARGE SCALE GENOMIC DNA]</scope>
    <source>
        <strain evidence="8 9">CCE9901</strain>
    </source>
</reference>
<keyword evidence="3" id="KW-0521">NADP</keyword>
<dbReference type="Pfam" id="PF08240">
    <property type="entry name" value="ADH_N"/>
    <property type="match status" value="1"/>
</dbReference>
<evidence type="ECO:0000256" key="3">
    <source>
        <dbReference type="ARBA" id="ARBA00022857"/>
    </source>
</evidence>
<dbReference type="SUPFAM" id="SSF51735">
    <property type="entry name" value="NAD(P)-binding Rossmann-fold domains"/>
    <property type="match status" value="1"/>
</dbReference>
<keyword evidence="9" id="KW-1185">Reference proteome</keyword>
<sequence>LEWGEVLVNVRVAPINPADIDAKTLASRAKFPFVAGSDGVATVVKVGAGVKSLNEGDWVLPYKAEMGTWRSLAVWKEKDLIKLPSDILPMEYAAMMREMCVAYRLLEDFGSLKPGDAVVLNAATSTVGQCVVQLCAMLKLRAVAVVRSRKDFDKTAAWLKSLGASEVLKDEGSIATELTSRNLFAKPRLALDAVGGASAVRLAESLQPGCPLIVYGNMSGRAATFPWHAWTQSALIVRGFSLRQW</sequence>
<dbReference type="Gene3D" id="3.90.180.10">
    <property type="entry name" value="Medium-chain alcohol dehydrogenases, catalytic domain"/>
    <property type="match status" value="1"/>
</dbReference>
<evidence type="ECO:0000256" key="4">
    <source>
        <dbReference type="ARBA" id="ARBA00022946"/>
    </source>
</evidence>
<dbReference type="HOGENOM" id="CLU_026673_17_1_1"/>
<dbReference type="InterPro" id="IPR036291">
    <property type="entry name" value="NAD(P)-bd_dom_sf"/>
</dbReference>
<dbReference type="InterPro" id="IPR051034">
    <property type="entry name" value="Mito_Enoyl-ACP_Reductase"/>
</dbReference>
<organism evidence="8 9">
    <name type="scientific">Ostreococcus lucimarinus (strain CCE9901)</name>
    <dbReference type="NCBI Taxonomy" id="436017"/>
    <lineage>
        <taxon>Eukaryota</taxon>
        <taxon>Viridiplantae</taxon>
        <taxon>Chlorophyta</taxon>
        <taxon>Mamiellophyceae</taxon>
        <taxon>Mamiellales</taxon>
        <taxon>Bathycoccaceae</taxon>
        <taxon>Ostreococcus</taxon>
    </lineage>
</organism>
<name>A4S8V8_OSTLU</name>
<feature type="non-terminal residue" evidence="8">
    <location>
        <position position="1"/>
    </location>
</feature>
<evidence type="ECO:0000313" key="9">
    <source>
        <dbReference type="Proteomes" id="UP000001568"/>
    </source>
</evidence>
<dbReference type="InterPro" id="IPR011032">
    <property type="entry name" value="GroES-like_sf"/>
</dbReference>
<keyword evidence="6" id="KW-0496">Mitochondrion</keyword>
<dbReference type="eggNOG" id="KOG0025">
    <property type="taxonomic scope" value="Eukaryota"/>
</dbReference>
<keyword evidence="5" id="KW-0560">Oxidoreductase</keyword>
<accession>A4S8V8</accession>
<evidence type="ECO:0000256" key="1">
    <source>
        <dbReference type="ARBA" id="ARBA00004173"/>
    </source>
</evidence>
<dbReference type="OrthoDB" id="445556at2759"/>
<dbReference type="Proteomes" id="UP000001568">
    <property type="component" value="Chromosome 16"/>
</dbReference>
<dbReference type="SUPFAM" id="SSF50129">
    <property type="entry name" value="GroES-like"/>
    <property type="match status" value="1"/>
</dbReference>
<dbReference type="RefSeq" id="XP_001421829.1">
    <property type="nucleotide sequence ID" value="XM_001421792.1"/>
</dbReference>
<dbReference type="KEGG" id="olu:OSTLU_4811"/>
<dbReference type="EMBL" id="CP000596">
    <property type="protein sequence ID" value="ABP00123.1"/>
    <property type="molecule type" value="Genomic_DNA"/>
</dbReference>
<evidence type="ECO:0000256" key="5">
    <source>
        <dbReference type="ARBA" id="ARBA00023002"/>
    </source>
</evidence>
<dbReference type="STRING" id="436017.A4S8V8"/>
<dbReference type="Gramene" id="ABP00123">
    <property type="protein sequence ID" value="ABP00123"/>
    <property type="gene ID" value="OSTLU_4811"/>
</dbReference>
<protein>
    <recommendedName>
        <fullName evidence="7">Alcohol dehydrogenase-like N-terminal domain-containing protein</fullName>
    </recommendedName>
</protein>
<dbReference type="InterPro" id="IPR013154">
    <property type="entry name" value="ADH-like_N"/>
</dbReference>
<dbReference type="AlphaFoldDB" id="A4S8V8"/>
<dbReference type="GO" id="GO:0006631">
    <property type="term" value="P:fatty acid metabolic process"/>
    <property type="evidence" value="ECO:0007669"/>
    <property type="project" value="TreeGrafter"/>
</dbReference>
<feature type="non-terminal residue" evidence="8">
    <location>
        <position position="245"/>
    </location>
</feature>
<dbReference type="GO" id="GO:0016491">
    <property type="term" value="F:oxidoreductase activity"/>
    <property type="evidence" value="ECO:0007669"/>
    <property type="project" value="UniProtKB-KW"/>
</dbReference>
<evidence type="ECO:0000256" key="6">
    <source>
        <dbReference type="ARBA" id="ARBA00023128"/>
    </source>
</evidence>
<evidence type="ECO:0000313" key="8">
    <source>
        <dbReference type="EMBL" id="ABP00123.1"/>
    </source>
</evidence>
<gene>
    <name evidence="8" type="ORF">OSTLU_4811</name>
</gene>